<accession>A0A381WH23</accession>
<evidence type="ECO:0008006" key="2">
    <source>
        <dbReference type="Google" id="ProtNLM"/>
    </source>
</evidence>
<dbReference type="EMBL" id="UINC01011676">
    <property type="protein sequence ID" value="SVA51378.1"/>
    <property type="molecule type" value="Genomic_DNA"/>
</dbReference>
<name>A0A381WH23_9ZZZZ</name>
<sequence length="223" mass="24061">MSLNNFQRIFSIILIAFPSLYGQVQDTTATVPPPETVINSHPEQINETATDNADQQDSEPQVASEEPIVYTIPTFDKLSGFTVGWSFNQPINSGEKYKLGEYAPVIGLSITSPITISAGRFTIGFGLGVESGNDRVGIYGTTNIKLFGKFSLMAGLGSINGSGLHLGAGFDIFVPNIPFSVRPFIRANGRFGKSNVNAPESIYFNTSPFLGWVQAGIVLGYRL</sequence>
<protein>
    <recommendedName>
        <fullName evidence="2">Outer membrane protein beta-barrel domain-containing protein</fullName>
    </recommendedName>
</protein>
<evidence type="ECO:0000313" key="1">
    <source>
        <dbReference type="EMBL" id="SVA51378.1"/>
    </source>
</evidence>
<proteinExistence type="predicted"/>
<organism evidence="1">
    <name type="scientific">marine metagenome</name>
    <dbReference type="NCBI Taxonomy" id="408172"/>
    <lineage>
        <taxon>unclassified sequences</taxon>
        <taxon>metagenomes</taxon>
        <taxon>ecological metagenomes</taxon>
    </lineage>
</organism>
<dbReference type="AlphaFoldDB" id="A0A381WH23"/>
<reference evidence="1" key="1">
    <citation type="submission" date="2018-05" db="EMBL/GenBank/DDBJ databases">
        <authorList>
            <person name="Lanie J.A."/>
            <person name="Ng W.-L."/>
            <person name="Kazmierczak K.M."/>
            <person name="Andrzejewski T.M."/>
            <person name="Davidsen T.M."/>
            <person name="Wayne K.J."/>
            <person name="Tettelin H."/>
            <person name="Glass J.I."/>
            <person name="Rusch D."/>
            <person name="Podicherti R."/>
            <person name="Tsui H.-C.T."/>
            <person name="Winkler M.E."/>
        </authorList>
    </citation>
    <scope>NUCLEOTIDE SEQUENCE</scope>
</reference>
<gene>
    <name evidence="1" type="ORF">METZ01_LOCUS104232</name>
</gene>